<name>A0A084VW49_ANOSI</name>
<dbReference type="AlphaFoldDB" id="A0A084VW49"/>
<organism evidence="1">
    <name type="scientific">Anopheles sinensis</name>
    <name type="common">Mosquito</name>
    <dbReference type="NCBI Taxonomy" id="74873"/>
    <lineage>
        <taxon>Eukaryota</taxon>
        <taxon>Metazoa</taxon>
        <taxon>Ecdysozoa</taxon>
        <taxon>Arthropoda</taxon>
        <taxon>Hexapoda</taxon>
        <taxon>Insecta</taxon>
        <taxon>Pterygota</taxon>
        <taxon>Neoptera</taxon>
        <taxon>Endopterygota</taxon>
        <taxon>Diptera</taxon>
        <taxon>Nematocera</taxon>
        <taxon>Culicoidea</taxon>
        <taxon>Culicidae</taxon>
        <taxon>Anophelinae</taxon>
        <taxon>Anopheles</taxon>
    </lineage>
</organism>
<dbReference type="Proteomes" id="UP000030765">
    <property type="component" value="Unassembled WGS sequence"/>
</dbReference>
<dbReference type="EMBL" id="ATLV01017441">
    <property type="status" value="NOT_ANNOTATED_CDS"/>
    <property type="molecule type" value="Genomic_DNA"/>
</dbReference>
<dbReference type="EMBL" id="KE525168">
    <property type="protein sequence ID" value="KFB42193.1"/>
    <property type="molecule type" value="Genomic_DNA"/>
</dbReference>
<reference evidence="1 3" key="1">
    <citation type="journal article" date="2014" name="BMC Genomics">
        <title>Genome sequence of Anopheles sinensis provides insight into genetics basis of mosquito competence for malaria parasites.</title>
        <authorList>
            <person name="Zhou D."/>
            <person name="Zhang D."/>
            <person name="Ding G."/>
            <person name="Shi L."/>
            <person name="Hou Q."/>
            <person name="Ye Y."/>
            <person name="Xu Y."/>
            <person name="Zhou H."/>
            <person name="Xiong C."/>
            <person name="Li S."/>
            <person name="Yu J."/>
            <person name="Hong S."/>
            <person name="Yu X."/>
            <person name="Zou P."/>
            <person name="Chen C."/>
            <person name="Chang X."/>
            <person name="Wang W."/>
            <person name="Lv Y."/>
            <person name="Sun Y."/>
            <person name="Ma L."/>
            <person name="Shen B."/>
            <person name="Zhu C."/>
        </authorList>
    </citation>
    <scope>NUCLEOTIDE SEQUENCE [LARGE SCALE GENOMIC DNA]</scope>
</reference>
<protein>
    <submittedName>
        <fullName evidence="1 2">Uncharacterized protein</fullName>
    </submittedName>
</protein>
<dbReference type="VEuPathDB" id="VectorBase:ASIC009864"/>
<gene>
    <name evidence="1" type="ORF">ZHAS_00009864</name>
</gene>
<sequence>MHTHGRVQWPTPEGTTTHVRRRRCLFDYAYIVTQCKSASAEWHGEEGGKGRVGGLKSDQIELRYLTAAGTGLH</sequence>
<reference evidence="2" key="2">
    <citation type="submission" date="2020-05" db="UniProtKB">
        <authorList>
            <consortium name="EnsemblMetazoa"/>
        </authorList>
    </citation>
    <scope>IDENTIFICATION</scope>
</reference>
<accession>A0A084VW49</accession>
<evidence type="ECO:0000313" key="1">
    <source>
        <dbReference type="EMBL" id="KFB42193.1"/>
    </source>
</evidence>
<keyword evidence="3" id="KW-1185">Reference proteome</keyword>
<evidence type="ECO:0000313" key="3">
    <source>
        <dbReference type="Proteomes" id="UP000030765"/>
    </source>
</evidence>
<proteinExistence type="predicted"/>
<evidence type="ECO:0000313" key="2">
    <source>
        <dbReference type="EnsemblMetazoa" id="ASIC009864-PA"/>
    </source>
</evidence>
<dbReference type="EnsemblMetazoa" id="ASIC009864-RA">
    <property type="protein sequence ID" value="ASIC009864-PA"/>
    <property type="gene ID" value="ASIC009864"/>
</dbReference>